<dbReference type="SUPFAM" id="SSF54236">
    <property type="entry name" value="Ubiquitin-like"/>
    <property type="match status" value="1"/>
</dbReference>
<evidence type="ECO:0000256" key="2">
    <source>
        <dbReference type="ARBA" id="ARBA00022490"/>
    </source>
</evidence>
<dbReference type="GO" id="GO:0030877">
    <property type="term" value="C:beta-catenin destruction complex"/>
    <property type="evidence" value="ECO:0007669"/>
    <property type="project" value="TreeGrafter"/>
</dbReference>
<evidence type="ECO:0000256" key="1">
    <source>
        <dbReference type="ARBA" id="ARBA00004496"/>
    </source>
</evidence>
<proteinExistence type="predicted"/>
<dbReference type="Gene3D" id="1.10.167.10">
    <property type="entry name" value="Regulator of G-protein Signalling 4, domain 2"/>
    <property type="match status" value="1"/>
</dbReference>
<dbReference type="EMBL" id="CAKKLH010000014">
    <property type="protein sequence ID" value="CAH0099186.1"/>
    <property type="molecule type" value="Genomic_DNA"/>
</dbReference>
<feature type="region of interest" description="Disordered" evidence="5">
    <location>
        <begin position="455"/>
        <end position="474"/>
    </location>
</feature>
<comment type="caution">
    <text evidence="8">The sequence shown here is derived from an EMBL/GenBank/DDBJ whole genome shotgun (WGS) entry which is preliminary data.</text>
</comment>
<dbReference type="PANTHER" id="PTHR46102:SF2">
    <property type="entry name" value="AXIN"/>
    <property type="match status" value="1"/>
</dbReference>
<evidence type="ECO:0008006" key="10">
    <source>
        <dbReference type="Google" id="ProtNLM"/>
    </source>
</evidence>
<dbReference type="Pfam" id="PF08833">
    <property type="entry name" value="Axin_b-cat_bind"/>
    <property type="match status" value="1"/>
</dbReference>
<dbReference type="OrthoDB" id="10007451at2759"/>
<dbReference type="SUPFAM" id="SSF48097">
    <property type="entry name" value="Regulator of G-protein signaling, RGS"/>
    <property type="match status" value="1"/>
</dbReference>
<feature type="compositionally biased region" description="Polar residues" evidence="5">
    <location>
        <begin position="748"/>
        <end position="760"/>
    </location>
</feature>
<dbReference type="GO" id="GO:0016055">
    <property type="term" value="P:Wnt signaling pathway"/>
    <property type="evidence" value="ECO:0007669"/>
    <property type="project" value="UniProtKB-KW"/>
</dbReference>
<keyword evidence="9" id="KW-1185">Reference proteome</keyword>
<dbReference type="GO" id="GO:0019901">
    <property type="term" value="F:protein kinase binding"/>
    <property type="evidence" value="ECO:0007669"/>
    <property type="project" value="TreeGrafter"/>
</dbReference>
<feature type="compositionally biased region" description="Polar residues" evidence="5">
    <location>
        <begin position="541"/>
        <end position="557"/>
    </location>
</feature>
<feature type="region of interest" description="Disordered" evidence="5">
    <location>
        <begin position="1"/>
        <end position="70"/>
    </location>
</feature>
<evidence type="ECO:0000259" key="7">
    <source>
        <dbReference type="PROSITE" id="PS50841"/>
    </source>
</evidence>
<keyword evidence="2" id="KW-0963">Cytoplasm</keyword>
<evidence type="ECO:0000259" key="6">
    <source>
        <dbReference type="PROSITE" id="PS50132"/>
    </source>
</evidence>
<dbReference type="InterPro" id="IPR044926">
    <property type="entry name" value="RGS_subdomain_2"/>
</dbReference>
<dbReference type="InterPro" id="IPR036305">
    <property type="entry name" value="RGS_sf"/>
</dbReference>
<dbReference type="Proteomes" id="UP000789390">
    <property type="component" value="Unassembled WGS sequence"/>
</dbReference>
<dbReference type="GO" id="GO:0048468">
    <property type="term" value="P:cell development"/>
    <property type="evidence" value="ECO:0007669"/>
    <property type="project" value="TreeGrafter"/>
</dbReference>
<feature type="region of interest" description="Disordered" evidence="5">
    <location>
        <begin position="395"/>
        <end position="422"/>
    </location>
</feature>
<feature type="compositionally biased region" description="Basic and acidic residues" evidence="5">
    <location>
        <begin position="631"/>
        <end position="640"/>
    </location>
</feature>
<feature type="compositionally biased region" description="Basic and acidic residues" evidence="5">
    <location>
        <begin position="675"/>
        <end position="685"/>
    </location>
</feature>
<dbReference type="InterPro" id="IPR014936">
    <property type="entry name" value="Axin_b-cat-bd"/>
</dbReference>
<feature type="domain" description="RGS" evidence="6">
    <location>
        <begin position="103"/>
        <end position="221"/>
    </location>
</feature>
<evidence type="ECO:0000256" key="3">
    <source>
        <dbReference type="ARBA" id="ARBA00022687"/>
    </source>
</evidence>
<dbReference type="Pfam" id="PF00778">
    <property type="entry name" value="DIX"/>
    <property type="match status" value="1"/>
</dbReference>
<dbReference type="SMART" id="SM00315">
    <property type="entry name" value="RGS"/>
    <property type="match status" value="1"/>
</dbReference>
<feature type="compositionally biased region" description="Low complexity" evidence="5">
    <location>
        <begin position="692"/>
        <end position="701"/>
    </location>
</feature>
<feature type="compositionally biased region" description="Basic and acidic residues" evidence="5">
    <location>
        <begin position="345"/>
        <end position="360"/>
    </location>
</feature>
<dbReference type="PROSITE" id="PS50841">
    <property type="entry name" value="DIX"/>
    <property type="match status" value="1"/>
</dbReference>
<dbReference type="GO" id="GO:0031625">
    <property type="term" value="F:ubiquitin protein ligase binding"/>
    <property type="evidence" value="ECO:0007669"/>
    <property type="project" value="TreeGrafter"/>
</dbReference>
<dbReference type="PANTHER" id="PTHR46102">
    <property type="entry name" value="AXIN"/>
    <property type="match status" value="1"/>
</dbReference>
<dbReference type="GO" id="GO:0008013">
    <property type="term" value="F:beta-catenin binding"/>
    <property type="evidence" value="ECO:0007669"/>
    <property type="project" value="TreeGrafter"/>
</dbReference>
<organism evidence="8 9">
    <name type="scientific">Daphnia galeata</name>
    <dbReference type="NCBI Taxonomy" id="27404"/>
    <lineage>
        <taxon>Eukaryota</taxon>
        <taxon>Metazoa</taxon>
        <taxon>Ecdysozoa</taxon>
        <taxon>Arthropoda</taxon>
        <taxon>Crustacea</taxon>
        <taxon>Branchiopoda</taxon>
        <taxon>Diplostraca</taxon>
        <taxon>Cladocera</taxon>
        <taxon>Anomopoda</taxon>
        <taxon>Daphniidae</taxon>
        <taxon>Daphnia</taxon>
    </lineage>
</organism>
<dbReference type="Gene3D" id="1.10.196.10">
    <property type="match status" value="1"/>
</dbReference>
<reference evidence="8" key="1">
    <citation type="submission" date="2021-11" db="EMBL/GenBank/DDBJ databases">
        <authorList>
            <person name="Schell T."/>
        </authorList>
    </citation>
    <scope>NUCLEOTIDE SEQUENCE</scope>
    <source>
        <strain evidence="8">M5</strain>
    </source>
</reference>
<dbReference type="GO" id="GO:0032436">
    <property type="term" value="P:positive regulation of proteasomal ubiquitin-dependent protein catabolic process"/>
    <property type="evidence" value="ECO:0007669"/>
    <property type="project" value="TreeGrafter"/>
</dbReference>
<evidence type="ECO:0000313" key="9">
    <source>
        <dbReference type="Proteomes" id="UP000789390"/>
    </source>
</evidence>
<dbReference type="InterPro" id="IPR016137">
    <property type="entry name" value="RGS"/>
</dbReference>
<dbReference type="SMART" id="SM00021">
    <property type="entry name" value="DAX"/>
    <property type="match status" value="1"/>
</dbReference>
<dbReference type="PROSITE" id="PS50132">
    <property type="entry name" value="RGS"/>
    <property type="match status" value="1"/>
</dbReference>
<feature type="compositionally biased region" description="Polar residues" evidence="5">
    <location>
        <begin position="47"/>
        <end position="58"/>
    </location>
</feature>
<dbReference type="GO" id="GO:0005634">
    <property type="term" value="C:nucleus"/>
    <property type="evidence" value="ECO:0007669"/>
    <property type="project" value="TreeGrafter"/>
</dbReference>
<feature type="region of interest" description="Disordered" evidence="5">
    <location>
        <begin position="228"/>
        <end position="287"/>
    </location>
</feature>
<gene>
    <name evidence="8" type="ORF">DGAL_LOCUS1300</name>
</gene>
<dbReference type="InterPro" id="IPR024066">
    <property type="entry name" value="RGS_subdom1/3"/>
</dbReference>
<protein>
    <recommendedName>
        <fullName evidence="10">Axin</fullName>
    </recommendedName>
</protein>
<feature type="domain" description="DIX" evidence="7">
    <location>
        <begin position="779"/>
        <end position="862"/>
    </location>
</feature>
<dbReference type="AlphaFoldDB" id="A0A8J2R941"/>
<dbReference type="GO" id="GO:0090090">
    <property type="term" value="P:negative regulation of canonical Wnt signaling pathway"/>
    <property type="evidence" value="ECO:0007669"/>
    <property type="project" value="InterPro"/>
</dbReference>
<dbReference type="InterPro" id="IPR038207">
    <property type="entry name" value="DIX_dom_sf"/>
</dbReference>
<sequence length="862" mass="95429">MNGGGSVTRFSESAPRPPVFPGEENVPQSHQVKMDPWTLRFGRRGPSTLSPSKGSSPVLTPRRHGQSMDENDFVARRYEPAEGSASTSPPLVETPPYLRWAENLHYLLTDPDGVELFEKYLEQENCSHLLKFWFACEGLKRNWAEDPEKAVQIIQVIYRKYIRPRRVSVSELNRREIDGRLTNRATIDAHIFDEAQKDVEDLIRSSVYVNFLNSDVYLSYIQSMQNGIPDSPRSGRSHGGGSDITAKSSVAPDLAGTGASDDRGPHPQGPLPTLHEDSEFSYPPVELNKPIPLTHDALMATKNVRMNVESRPVGGLYPGSRVPHNPYHSVHTTSYYAPYNPVSRQDSEISSDAHTDDTRSLTDGSVDGSVLFYPAKPNRHQTRKARQKITTDCMRNRDPSINQPFIPRTHRPPPKEQQMTPQQPQEFAALLIQKLEAVKRDRESEEKLLRIVAERDSEASGLDEPCPQGARLRPGNECSARVLAEALSKIASSNEADTQSILDNHVQRIWADQTPLRSPGAPSPRPWSPENRRRLPPNVVANPTKTSGPPIMSSSAYSAGYFQRSSVHHRRKDKDIEKGSTYSADSGAILDQGDSGRENRAHFSKSQSIPDTRRIGMTSSLGGAGSAVGSKKSEYDRVHDSGLCLHTDPNPGTLMAPPSQPPKEKVLHWISTNDKWQEADRDPSSSKHRSRPPSSTSPISSRRSRKQVSAYGTSRSESLERAGTSAGPLTQSEDDMARNRPPTKPKPSVSQPTATHSTTMKKPASSGTLSGEGGSSAPTECTVVTFTFGDEPVPYRSRIPGRTVTLKQFKEICVPKKGNYKYYFKTNCEDDVAMAVNQEVIDDSEILPLWEDKVLGIVKLVD</sequence>
<dbReference type="Gene3D" id="2.40.240.130">
    <property type="match status" value="1"/>
</dbReference>
<accession>A0A8J2R941</accession>
<feature type="region of interest" description="Disordered" evidence="5">
    <location>
        <begin position="512"/>
        <end position="777"/>
    </location>
</feature>
<dbReference type="GO" id="GO:0005886">
    <property type="term" value="C:plasma membrane"/>
    <property type="evidence" value="ECO:0007669"/>
    <property type="project" value="TreeGrafter"/>
</dbReference>
<feature type="region of interest" description="Disordered" evidence="5">
    <location>
        <begin position="341"/>
        <end position="362"/>
    </location>
</feature>
<dbReference type="Pfam" id="PF00615">
    <property type="entry name" value="RGS"/>
    <property type="match status" value="1"/>
</dbReference>
<dbReference type="GO" id="GO:0060090">
    <property type="term" value="F:molecular adaptor activity"/>
    <property type="evidence" value="ECO:0007669"/>
    <property type="project" value="TreeGrafter"/>
</dbReference>
<evidence type="ECO:0000313" key="8">
    <source>
        <dbReference type="EMBL" id="CAH0099186.1"/>
    </source>
</evidence>
<dbReference type="GO" id="GO:0005737">
    <property type="term" value="C:cytoplasm"/>
    <property type="evidence" value="ECO:0007669"/>
    <property type="project" value="UniProtKB-SubCell"/>
</dbReference>
<evidence type="ECO:0000256" key="5">
    <source>
        <dbReference type="SAM" id="MobiDB-lite"/>
    </source>
</evidence>
<evidence type="ECO:0000256" key="4">
    <source>
        <dbReference type="PROSITE-ProRule" id="PRU00069"/>
    </source>
</evidence>
<dbReference type="PRINTS" id="PR01301">
    <property type="entry name" value="RGSPROTEIN"/>
</dbReference>
<name>A0A8J2R941_9CRUS</name>
<keyword evidence="3 4" id="KW-0879">Wnt signaling pathway</keyword>
<dbReference type="InterPro" id="IPR001158">
    <property type="entry name" value="DIX"/>
</dbReference>
<comment type="subcellular location">
    <subcellularLocation>
        <location evidence="1">Cytoplasm</location>
    </subcellularLocation>
</comment>
<dbReference type="InterPro" id="IPR029071">
    <property type="entry name" value="Ubiquitin-like_domsf"/>
</dbReference>
<dbReference type="InterPro" id="IPR043581">
    <property type="entry name" value="Axin-like"/>
</dbReference>